<dbReference type="Proteomes" id="UP000095280">
    <property type="component" value="Unplaced"/>
</dbReference>
<dbReference type="WBParaSite" id="maker-uti_cns_0001987-snap-gene-0.7-mRNA-1">
    <property type="protein sequence ID" value="maker-uti_cns_0001987-snap-gene-0.7-mRNA-1"/>
    <property type="gene ID" value="maker-uti_cns_0001987-snap-gene-0.7"/>
</dbReference>
<evidence type="ECO:0000313" key="1">
    <source>
        <dbReference type="Proteomes" id="UP000095280"/>
    </source>
</evidence>
<protein>
    <submittedName>
        <fullName evidence="2">CPG4 domain-containing protein</fullName>
    </submittedName>
</protein>
<sequence>AQSHQSGTLGRPKLDCQLLFRSASGSSIGHSLAAFGSLEAVEPFNNFADCMKTGSNICTESADMSCSDAEAVALTILDRAEDCLVAADQENDKTEAANFRLQWSMAALATTASSAFSDDASRDPVLGCVQAALRDGSAAPLRGLIRGSGSDDSSGLGLALQVC</sequence>
<proteinExistence type="predicted"/>
<accession>A0A1I8GH05</accession>
<dbReference type="AlphaFoldDB" id="A0A1I8GH05"/>
<reference evidence="2" key="1">
    <citation type="submission" date="2016-11" db="UniProtKB">
        <authorList>
            <consortium name="WormBaseParasite"/>
        </authorList>
    </citation>
    <scope>IDENTIFICATION</scope>
</reference>
<keyword evidence="1" id="KW-1185">Reference proteome</keyword>
<name>A0A1I8GH05_9PLAT</name>
<evidence type="ECO:0000313" key="2">
    <source>
        <dbReference type="WBParaSite" id="maker-uti_cns_0001987-snap-gene-0.7-mRNA-1"/>
    </source>
</evidence>
<organism evidence="1 2">
    <name type="scientific">Macrostomum lignano</name>
    <dbReference type="NCBI Taxonomy" id="282301"/>
    <lineage>
        <taxon>Eukaryota</taxon>
        <taxon>Metazoa</taxon>
        <taxon>Spiralia</taxon>
        <taxon>Lophotrochozoa</taxon>
        <taxon>Platyhelminthes</taxon>
        <taxon>Rhabditophora</taxon>
        <taxon>Macrostomorpha</taxon>
        <taxon>Macrostomida</taxon>
        <taxon>Macrostomidae</taxon>
        <taxon>Macrostomum</taxon>
    </lineage>
</organism>